<reference evidence="5 6" key="1">
    <citation type="submission" date="2015-09" db="EMBL/GenBank/DDBJ databases">
        <title>Host preference determinants of Valsa canker pathogens revealed by comparative genomics.</title>
        <authorList>
            <person name="Yin Z."/>
            <person name="Huang L."/>
        </authorList>
    </citation>
    <scope>NUCLEOTIDE SEQUENCE [LARGE SCALE GENOMIC DNA]</scope>
    <source>
        <strain evidence="5 6">03-1</strain>
    </source>
</reference>
<dbReference type="AlphaFoldDB" id="A0A423VK81"/>
<dbReference type="InterPro" id="IPR017441">
    <property type="entry name" value="Protein_kinase_ATP_BS"/>
</dbReference>
<evidence type="ECO:0000313" key="5">
    <source>
        <dbReference type="EMBL" id="ROV91355.1"/>
    </source>
</evidence>
<dbReference type="InterPro" id="IPR032675">
    <property type="entry name" value="LRR_dom_sf"/>
</dbReference>
<dbReference type="PROSITE" id="PS00107">
    <property type="entry name" value="PROTEIN_KINASE_ATP"/>
    <property type="match status" value="1"/>
</dbReference>
<dbReference type="InterPro" id="IPR050216">
    <property type="entry name" value="LRR_domain-containing"/>
</dbReference>
<dbReference type="GO" id="GO:0005524">
    <property type="term" value="F:ATP binding"/>
    <property type="evidence" value="ECO:0007669"/>
    <property type="project" value="UniProtKB-UniRule"/>
</dbReference>
<dbReference type="InterPro" id="IPR001245">
    <property type="entry name" value="Ser-Thr/Tyr_kinase_cat_dom"/>
</dbReference>
<evidence type="ECO:0000313" key="6">
    <source>
        <dbReference type="Proteomes" id="UP000283895"/>
    </source>
</evidence>
<dbReference type="Proteomes" id="UP000283895">
    <property type="component" value="Unassembled WGS sequence"/>
</dbReference>
<dbReference type="STRING" id="356882.A0A423VK81"/>
<dbReference type="Gene3D" id="3.80.10.10">
    <property type="entry name" value="Ribonuclease Inhibitor"/>
    <property type="match status" value="2"/>
</dbReference>
<protein>
    <recommendedName>
        <fullName evidence="4">Protein kinase domain-containing protein</fullName>
    </recommendedName>
</protein>
<evidence type="ECO:0000256" key="2">
    <source>
        <dbReference type="ARBA" id="ARBA00022737"/>
    </source>
</evidence>
<dbReference type="InterPro" id="IPR001611">
    <property type="entry name" value="Leu-rich_rpt"/>
</dbReference>
<evidence type="ECO:0000256" key="1">
    <source>
        <dbReference type="ARBA" id="ARBA00022614"/>
    </source>
</evidence>
<dbReference type="Pfam" id="PF07714">
    <property type="entry name" value="PK_Tyr_Ser-Thr"/>
    <property type="match status" value="1"/>
</dbReference>
<feature type="binding site" evidence="3">
    <location>
        <position position="253"/>
    </location>
    <ligand>
        <name>ATP</name>
        <dbReference type="ChEBI" id="CHEBI:30616"/>
    </ligand>
</feature>
<dbReference type="InterPro" id="IPR003591">
    <property type="entry name" value="Leu-rich_rpt_typical-subtyp"/>
</dbReference>
<dbReference type="InterPro" id="IPR000719">
    <property type="entry name" value="Prot_kinase_dom"/>
</dbReference>
<accession>A0A423VK81</accession>
<dbReference type="EMBL" id="LKEA01000056">
    <property type="protein sequence ID" value="ROV91355.1"/>
    <property type="molecule type" value="Genomic_DNA"/>
</dbReference>
<dbReference type="PANTHER" id="PTHR48051">
    <property type="match status" value="1"/>
</dbReference>
<evidence type="ECO:0000256" key="3">
    <source>
        <dbReference type="PROSITE-ProRule" id="PRU10141"/>
    </source>
</evidence>
<dbReference type="InterPro" id="IPR011009">
    <property type="entry name" value="Kinase-like_dom_sf"/>
</dbReference>
<evidence type="ECO:0000259" key="4">
    <source>
        <dbReference type="PROSITE" id="PS50011"/>
    </source>
</evidence>
<dbReference type="SUPFAM" id="SSF52058">
    <property type="entry name" value="L domain-like"/>
    <property type="match status" value="1"/>
</dbReference>
<proteinExistence type="predicted"/>
<dbReference type="GO" id="GO:0005737">
    <property type="term" value="C:cytoplasm"/>
    <property type="evidence" value="ECO:0007669"/>
    <property type="project" value="TreeGrafter"/>
</dbReference>
<dbReference type="PANTHER" id="PTHR48051:SF1">
    <property type="entry name" value="RAS SUPPRESSOR PROTEIN 1"/>
    <property type="match status" value="1"/>
</dbReference>
<dbReference type="SUPFAM" id="SSF56112">
    <property type="entry name" value="Protein kinase-like (PK-like)"/>
    <property type="match status" value="1"/>
</dbReference>
<dbReference type="Gene3D" id="1.10.510.10">
    <property type="entry name" value="Transferase(Phosphotransferase) domain 1"/>
    <property type="match status" value="1"/>
</dbReference>
<gene>
    <name evidence="5" type="ORF">VMCG_09672</name>
</gene>
<keyword evidence="1" id="KW-0433">Leucine-rich repeat</keyword>
<keyword evidence="3" id="KW-0547">Nucleotide-binding</keyword>
<feature type="domain" description="Protein kinase" evidence="4">
    <location>
        <begin position="221"/>
        <end position="467"/>
    </location>
</feature>
<sequence length="467" mass="50810">MHDLETLRSGGYKDVGLTKLKLTCPLESFPPEILDLGETLEQLDLSGTGLSSLNSNIGQGLPNLKIAFFSQCAFTTFPQELASCPQLEMVAFRGNGMTSIPEDALPPRLRWLILTDNRLTALPRSIGKCERLQKCMLAGNQLQTLPEEMQSCRKLGLLRLSSNELETLPDWLFELPELAFLSFAGNPCSTHLADMDRKATGITNGDRDTKPELARVHWSDLDVQQTLGEGASGIISKGLWRTSPDTTEEVAIKLFKGSLTSDGAPEDEMAACIAAGSNDDIIDVLGRIHHHPDEEKGTFKGGLVMQLIPPYYRTLGQPPSLQTCTRDTYSADASLSLKNTLTILAGIANAARHMHASGIAHGDLYAHNILTNEEGHAILGDFGAATVHGRGTSPLLEKLEVLAFAHLIEELLGLVSDTTDKQDALAQRLKDLHQRCSVDSVPSRPTFDEVIIELDDIRGKTSTTPPN</sequence>
<dbReference type="GO" id="GO:0004672">
    <property type="term" value="F:protein kinase activity"/>
    <property type="evidence" value="ECO:0007669"/>
    <property type="project" value="InterPro"/>
</dbReference>
<keyword evidence="2" id="KW-0677">Repeat</keyword>
<organism evidence="5 6">
    <name type="scientific">Cytospora schulzeri</name>
    <dbReference type="NCBI Taxonomy" id="448051"/>
    <lineage>
        <taxon>Eukaryota</taxon>
        <taxon>Fungi</taxon>
        <taxon>Dikarya</taxon>
        <taxon>Ascomycota</taxon>
        <taxon>Pezizomycotina</taxon>
        <taxon>Sordariomycetes</taxon>
        <taxon>Sordariomycetidae</taxon>
        <taxon>Diaporthales</taxon>
        <taxon>Cytosporaceae</taxon>
        <taxon>Cytospora</taxon>
    </lineage>
</organism>
<name>A0A423VK81_9PEZI</name>
<dbReference type="OrthoDB" id="1668230at2759"/>
<keyword evidence="3" id="KW-0067">ATP-binding</keyword>
<keyword evidence="6" id="KW-1185">Reference proteome</keyword>
<dbReference type="PROSITE" id="PS50011">
    <property type="entry name" value="PROTEIN_KINASE_DOM"/>
    <property type="match status" value="1"/>
</dbReference>
<dbReference type="SMART" id="SM00369">
    <property type="entry name" value="LRR_TYP"/>
    <property type="match status" value="3"/>
</dbReference>
<dbReference type="Pfam" id="PF13855">
    <property type="entry name" value="LRR_8"/>
    <property type="match status" value="1"/>
</dbReference>
<comment type="caution">
    <text evidence="5">The sequence shown here is derived from an EMBL/GenBank/DDBJ whole genome shotgun (WGS) entry which is preliminary data.</text>
</comment>